<evidence type="ECO:0000313" key="3">
    <source>
        <dbReference type="Proteomes" id="UP000326268"/>
    </source>
</evidence>
<organism evidence="2 3">
    <name type="scientific">Aspergillus caelatus</name>
    <dbReference type="NCBI Taxonomy" id="61420"/>
    <lineage>
        <taxon>Eukaryota</taxon>
        <taxon>Fungi</taxon>
        <taxon>Dikarya</taxon>
        <taxon>Ascomycota</taxon>
        <taxon>Pezizomycotina</taxon>
        <taxon>Eurotiomycetes</taxon>
        <taxon>Eurotiomycetidae</taxon>
        <taxon>Eurotiales</taxon>
        <taxon>Aspergillaceae</taxon>
        <taxon>Aspergillus</taxon>
        <taxon>Aspergillus subgen. Circumdati</taxon>
    </lineage>
</organism>
<keyword evidence="1" id="KW-0812">Transmembrane</keyword>
<keyword evidence="1" id="KW-0472">Membrane</keyword>
<feature type="transmembrane region" description="Helical" evidence="1">
    <location>
        <begin position="55"/>
        <end position="76"/>
    </location>
</feature>
<dbReference type="RefSeq" id="XP_031927249.1">
    <property type="nucleotide sequence ID" value="XM_032067084.1"/>
</dbReference>
<dbReference type="EMBL" id="ML737658">
    <property type="protein sequence ID" value="KAE8364168.1"/>
    <property type="molecule type" value="Genomic_DNA"/>
</dbReference>
<feature type="transmembrane region" description="Helical" evidence="1">
    <location>
        <begin position="12"/>
        <end position="34"/>
    </location>
</feature>
<proteinExistence type="predicted"/>
<dbReference type="Proteomes" id="UP000326268">
    <property type="component" value="Unassembled WGS sequence"/>
</dbReference>
<gene>
    <name evidence="2" type="ORF">BDV27DRAFT_128957</name>
</gene>
<dbReference type="GeneID" id="43651530"/>
<reference evidence="2 3" key="1">
    <citation type="submission" date="2019-04" db="EMBL/GenBank/DDBJ databases">
        <title>Friends and foes A comparative genomics studyof 23 Aspergillus species from section Flavi.</title>
        <authorList>
            <consortium name="DOE Joint Genome Institute"/>
            <person name="Kjaerbolling I."/>
            <person name="Vesth T."/>
            <person name="Frisvad J.C."/>
            <person name="Nybo J.L."/>
            <person name="Theobald S."/>
            <person name="Kildgaard S."/>
            <person name="Isbrandt T."/>
            <person name="Kuo A."/>
            <person name="Sato A."/>
            <person name="Lyhne E.K."/>
            <person name="Kogle M.E."/>
            <person name="Wiebenga A."/>
            <person name="Kun R.S."/>
            <person name="Lubbers R.J."/>
            <person name="Makela M.R."/>
            <person name="Barry K."/>
            <person name="Chovatia M."/>
            <person name="Clum A."/>
            <person name="Daum C."/>
            <person name="Haridas S."/>
            <person name="He G."/>
            <person name="LaButti K."/>
            <person name="Lipzen A."/>
            <person name="Mondo S."/>
            <person name="Riley R."/>
            <person name="Salamov A."/>
            <person name="Simmons B.A."/>
            <person name="Magnuson J.K."/>
            <person name="Henrissat B."/>
            <person name="Mortensen U.H."/>
            <person name="Larsen T.O."/>
            <person name="Devries R.P."/>
            <person name="Grigoriev I.V."/>
            <person name="Machida M."/>
            <person name="Baker S.E."/>
            <person name="Andersen M.R."/>
        </authorList>
    </citation>
    <scope>NUCLEOTIDE SEQUENCE [LARGE SCALE GENOMIC DNA]</scope>
    <source>
        <strain evidence="2 3">CBS 763.97</strain>
    </source>
</reference>
<keyword evidence="3" id="KW-1185">Reference proteome</keyword>
<dbReference type="AlphaFoldDB" id="A0A5N7A400"/>
<protein>
    <submittedName>
        <fullName evidence="2">Uncharacterized protein</fullName>
    </submittedName>
</protein>
<name>A0A5N7A400_9EURO</name>
<evidence type="ECO:0000313" key="2">
    <source>
        <dbReference type="EMBL" id="KAE8364168.1"/>
    </source>
</evidence>
<keyword evidence="1" id="KW-1133">Transmembrane helix</keyword>
<accession>A0A5N7A400</accession>
<evidence type="ECO:0000256" key="1">
    <source>
        <dbReference type="SAM" id="Phobius"/>
    </source>
</evidence>
<sequence length="80" mass="9007">MLYDAGYHPSRTILTAILTRFAFPFSFNWIHHYIPCRPGLFKLLIGNKTRGCQRVALTISLVPSLKMYAILGPLILPCGT</sequence>